<reference evidence="1 2" key="1">
    <citation type="submission" date="2017-09" db="EMBL/GenBank/DDBJ databases">
        <title>Large-scale bioinformatics analysis of Bacillus genomes uncovers conserved roles of natural products in bacterial physiology.</title>
        <authorList>
            <consortium name="Agbiome Team Llc"/>
            <person name="Bleich R.M."/>
            <person name="Grubbs K.J."/>
            <person name="Santa Maria K.C."/>
            <person name="Allen S.E."/>
            <person name="Farag S."/>
            <person name="Shank E.A."/>
            <person name="Bowers A."/>
        </authorList>
    </citation>
    <scope>NUCLEOTIDE SEQUENCE [LARGE SCALE GENOMIC DNA]</scope>
    <source>
        <strain evidence="1 2">AFS037265</strain>
    </source>
</reference>
<evidence type="ECO:0000313" key="2">
    <source>
        <dbReference type="Proteomes" id="UP000221918"/>
    </source>
</evidence>
<dbReference type="AlphaFoldDB" id="A0ABD6TFN2"/>
<dbReference type="Proteomes" id="UP000221918">
    <property type="component" value="Unassembled WGS sequence"/>
</dbReference>
<accession>A0ABD6TFN2</accession>
<dbReference type="RefSeq" id="WP_098803001.1">
    <property type="nucleotide sequence ID" value="NZ_NUTL01000037.1"/>
</dbReference>
<protein>
    <recommendedName>
        <fullName evidence="3">DUF4376 domain-containing protein</fullName>
    </recommendedName>
</protein>
<dbReference type="EMBL" id="NUTL01000037">
    <property type="protein sequence ID" value="PHE99956.1"/>
    <property type="molecule type" value="Genomic_DNA"/>
</dbReference>
<organism evidence="1 2">
    <name type="scientific">Bacillus pseudomycoides</name>
    <dbReference type="NCBI Taxonomy" id="64104"/>
    <lineage>
        <taxon>Bacteria</taxon>
        <taxon>Bacillati</taxon>
        <taxon>Bacillota</taxon>
        <taxon>Bacilli</taxon>
        <taxon>Bacillales</taxon>
        <taxon>Bacillaceae</taxon>
        <taxon>Bacillus</taxon>
        <taxon>Bacillus cereus group</taxon>
    </lineage>
</organism>
<proteinExistence type="predicted"/>
<sequence>MKEYTIDFACCDGGFEVVLNTNHVFKAKTEEEAKEIASKLESKIWAFLNPYYDKSKKDIVIDITPNKYFNVAFVSEYIIDQERTVNKNGFIKELENEYEEYLDKNNILTFESIAYGVNQIPIITTDMLVITEIGDRWVNENNDAVEYRKEGIQWENTNQPLSIDTEILNMEWVQKNGEFKQMLLGMNYPINIIKSWTEQQCEAEVKDWHASHVEN</sequence>
<gene>
    <name evidence="1" type="ORF">COF81_09570</name>
</gene>
<evidence type="ECO:0008006" key="3">
    <source>
        <dbReference type="Google" id="ProtNLM"/>
    </source>
</evidence>
<evidence type="ECO:0000313" key="1">
    <source>
        <dbReference type="EMBL" id="PHE99956.1"/>
    </source>
</evidence>
<name>A0ABD6TFN2_9BACI</name>
<comment type="caution">
    <text evidence="1">The sequence shown here is derived from an EMBL/GenBank/DDBJ whole genome shotgun (WGS) entry which is preliminary data.</text>
</comment>